<evidence type="ECO:0000313" key="7">
    <source>
        <dbReference type="EMBL" id="OYX03738.1"/>
    </source>
</evidence>
<dbReference type="SUPFAM" id="SSF49503">
    <property type="entry name" value="Cupredoxins"/>
    <property type="match status" value="3"/>
</dbReference>
<dbReference type="Pfam" id="PF07731">
    <property type="entry name" value="Cu-oxidase_2"/>
    <property type="match status" value="1"/>
</dbReference>
<evidence type="ECO:0000313" key="8">
    <source>
        <dbReference type="Proteomes" id="UP000215616"/>
    </source>
</evidence>
<dbReference type="AlphaFoldDB" id="A0A258D7J9"/>
<evidence type="ECO:0000259" key="5">
    <source>
        <dbReference type="Pfam" id="PF07731"/>
    </source>
</evidence>
<dbReference type="PROSITE" id="PS00079">
    <property type="entry name" value="MULTICOPPER_OXIDASE1"/>
    <property type="match status" value="1"/>
</dbReference>
<dbReference type="InterPro" id="IPR006376">
    <property type="entry name" value="Cu-R_CopA"/>
</dbReference>
<dbReference type="InterPro" id="IPR034282">
    <property type="entry name" value="CuRO_2_CopA"/>
</dbReference>
<dbReference type="InterPro" id="IPR006311">
    <property type="entry name" value="TAT_signal"/>
</dbReference>
<dbReference type="NCBIfam" id="TIGR01480">
    <property type="entry name" value="copper_res_A"/>
    <property type="match status" value="1"/>
</dbReference>
<evidence type="ECO:0000256" key="2">
    <source>
        <dbReference type="ARBA" id="ARBA00023002"/>
    </source>
</evidence>
<dbReference type="InterPro" id="IPR011706">
    <property type="entry name" value="Cu-oxidase_C"/>
</dbReference>
<evidence type="ECO:0000256" key="3">
    <source>
        <dbReference type="ARBA" id="ARBA00023008"/>
    </source>
</evidence>
<dbReference type="InterPro" id="IPR002355">
    <property type="entry name" value="Cu_oxidase_Cu_BS"/>
</dbReference>
<dbReference type="InterPro" id="IPR045087">
    <property type="entry name" value="Cu-oxidase_fam"/>
</dbReference>
<accession>A0A258D7J9</accession>
<evidence type="ECO:0000256" key="1">
    <source>
        <dbReference type="ARBA" id="ARBA00022723"/>
    </source>
</evidence>
<keyword evidence="2" id="KW-0560">Oxidoreductase</keyword>
<comment type="caution">
    <text evidence="7">The sequence shown here is derived from an EMBL/GenBank/DDBJ whole genome shotgun (WGS) entry which is preliminary data.</text>
</comment>
<dbReference type="InterPro" id="IPR001117">
    <property type="entry name" value="Cu-oxidase_2nd"/>
</dbReference>
<dbReference type="PROSITE" id="PS00080">
    <property type="entry name" value="MULTICOPPER_OXIDASE2"/>
    <property type="match status" value="1"/>
</dbReference>
<keyword evidence="3" id="KW-0186">Copper</keyword>
<dbReference type="EMBL" id="NCDQ01000124">
    <property type="protein sequence ID" value="OYX03738.1"/>
    <property type="molecule type" value="Genomic_DNA"/>
</dbReference>
<dbReference type="CDD" id="cd13874">
    <property type="entry name" value="CuRO_2_CopA"/>
    <property type="match status" value="1"/>
</dbReference>
<dbReference type="InterPro" id="IPR034279">
    <property type="entry name" value="CuRO_3_CopA"/>
</dbReference>
<dbReference type="GO" id="GO:0016491">
    <property type="term" value="F:oxidoreductase activity"/>
    <property type="evidence" value="ECO:0007669"/>
    <property type="project" value="UniProtKB-KW"/>
</dbReference>
<organism evidence="7 8">
    <name type="scientific">Caulobacter vibrioides</name>
    <name type="common">Caulobacter crescentus</name>
    <dbReference type="NCBI Taxonomy" id="155892"/>
    <lineage>
        <taxon>Bacteria</taxon>
        <taxon>Pseudomonadati</taxon>
        <taxon>Pseudomonadota</taxon>
        <taxon>Alphaproteobacteria</taxon>
        <taxon>Caulobacterales</taxon>
        <taxon>Caulobacteraceae</taxon>
        <taxon>Caulobacter</taxon>
    </lineage>
</organism>
<feature type="domain" description="Plastocyanin-like" evidence="6">
    <location>
        <begin position="58"/>
        <end position="168"/>
    </location>
</feature>
<dbReference type="Pfam" id="PF07732">
    <property type="entry name" value="Cu-oxidase_3"/>
    <property type="match status" value="1"/>
</dbReference>
<sequence length="570" mass="62408">MVWVLEYGSAMTAFDRRTLLQGALSLGAAGLLPGWAMAAGAQRSPPALSGEEIKLTVGHTMAKIDGKAGHAVTVNGAIPGPLIRLKEGTSVKLSVTNTLDEDTSIHWHGLLVPFQMDGVPGVSFPGIKPGETFTYEFPIRQSGTYWWHSHSGLQEQMGHYGPMIIDPAGEDPIAYDREHVVVLSDWSFLHPHELFRKLKVSPGHFNRQKQTVGGLLKGQDQSLKDRLEWGKMRMDPTDVADVTGSLYTYLMNGHGPGDNWTGLFAPGDRVRLRFINAGAMTIFNVRIPGLSLEVVGTDGQLVSPVTVDEFQIAPAETFDVIVRPREDKAFTLVAEASDRSGMARGTLAPRLGMTAPVPPLRRRPLANMKDMGMGNMHHGMDMPGMDMSMRAQSNAPNVPLTPGVQTISPMPMDRMAEPPQGLEDAGHRVLTYADLASLYPPKDPRAPGRTIEIHLTGNMERFMWAFDGEAFGPIKKPIAFQRDERARVVLINDTMMAHPIHLHGHFFELVNGQERQPLKHTVNVAPGGKVAFDLTADEPGDWAFHCHLLLHMHAGMFNVVTVRPLDGAAA</sequence>
<dbReference type="GO" id="GO:0005507">
    <property type="term" value="F:copper ion binding"/>
    <property type="evidence" value="ECO:0007669"/>
    <property type="project" value="InterPro"/>
</dbReference>
<dbReference type="CDD" id="cd13848">
    <property type="entry name" value="CuRO_1_CopA"/>
    <property type="match status" value="1"/>
</dbReference>
<dbReference type="Pfam" id="PF00394">
    <property type="entry name" value="Cu-oxidase"/>
    <property type="match status" value="1"/>
</dbReference>
<dbReference type="InterPro" id="IPR034284">
    <property type="entry name" value="CuRO_1_CopA"/>
</dbReference>
<feature type="domain" description="Plastocyanin-like" evidence="5">
    <location>
        <begin position="448"/>
        <end position="564"/>
    </location>
</feature>
<dbReference type="CDD" id="cd13896">
    <property type="entry name" value="CuRO_3_CopA"/>
    <property type="match status" value="1"/>
</dbReference>
<protein>
    <submittedName>
        <fullName evidence="7">Copper-binding protein</fullName>
    </submittedName>
</protein>
<name>A0A258D7J9_CAUVI</name>
<dbReference type="PANTHER" id="PTHR11709">
    <property type="entry name" value="MULTI-COPPER OXIDASE"/>
    <property type="match status" value="1"/>
</dbReference>
<dbReference type="PROSITE" id="PS51318">
    <property type="entry name" value="TAT"/>
    <property type="match status" value="1"/>
</dbReference>
<dbReference type="InterPro" id="IPR033138">
    <property type="entry name" value="Cu_oxidase_CS"/>
</dbReference>
<evidence type="ECO:0000259" key="6">
    <source>
        <dbReference type="Pfam" id="PF07732"/>
    </source>
</evidence>
<dbReference type="InterPro" id="IPR011707">
    <property type="entry name" value="Cu-oxidase-like_N"/>
</dbReference>
<gene>
    <name evidence="7" type="ORF">B7Z12_09175</name>
</gene>
<dbReference type="PANTHER" id="PTHR11709:SF394">
    <property type="entry name" value="FI03373P-RELATED"/>
    <property type="match status" value="1"/>
</dbReference>
<dbReference type="Proteomes" id="UP000215616">
    <property type="component" value="Unassembled WGS sequence"/>
</dbReference>
<dbReference type="GO" id="GO:0042597">
    <property type="term" value="C:periplasmic space"/>
    <property type="evidence" value="ECO:0007669"/>
    <property type="project" value="InterPro"/>
</dbReference>
<feature type="domain" description="Plastocyanin-like" evidence="4">
    <location>
        <begin position="243"/>
        <end position="342"/>
    </location>
</feature>
<evidence type="ECO:0000259" key="4">
    <source>
        <dbReference type="Pfam" id="PF00394"/>
    </source>
</evidence>
<proteinExistence type="predicted"/>
<keyword evidence="1" id="KW-0479">Metal-binding</keyword>
<reference evidence="7 8" key="1">
    <citation type="submission" date="2017-03" db="EMBL/GenBank/DDBJ databases">
        <title>Lifting the veil on microbial sulfur biogeochemistry in mining wastewaters.</title>
        <authorList>
            <person name="Kantor R.S."/>
            <person name="Colenbrander Nelson T."/>
            <person name="Marshall S."/>
            <person name="Bennett D."/>
            <person name="Apte S."/>
            <person name="Camacho D."/>
            <person name="Thomas B.C."/>
            <person name="Warren L.A."/>
            <person name="Banfield J.F."/>
        </authorList>
    </citation>
    <scope>NUCLEOTIDE SEQUENCE [LARGE SCALE GENOMIC DNA]</scope>
    <source>
        <strain evidence="7">32-67-7</strain>
    </source>
</reference>
<dbReference type="Gene3D" id="2.60.40.420">
    <property type="entry name" value="Cupredoxins - blue copper proteins"/>
    <property type="match status" value="3"/>
</dbReference>
<dbReference type="InterPro" id="IPR008972">
    <property type="entry name" value="Cupredoxin"/>
</dbReference>